<evidence type="ECO:0000313" key="1">
    <source>
        <dbReference type="EMBL" id="KAI8553138.1"/>
    </source>
</evidence>
<organism evidence="1 2">
    <name type="scientific">Rhododendron molle</name>
    <name type="common">Chinese azalea</name>
    <name type="synonym">Azalea mollis</name>
    <dbReference type="NCBI Taxonomy" id="49168"/>
    <lineage>
        <taxon>Eukaryota</taxon>
        <taxon>Viridiplantae</taxon>
        <taxon>Streptophyta</taxon>
        <taxon>Embryophyta</taxon>
        <taxon>Tracheophyta</taxon>
        <taxon>Spermatophyta</taxon>
        <taxon>Magnoliopsida</taxon>
        <taxon>eudicotyledons</taxon>
        <taxon>Gunneridae</taxon>
        <taxon>Pentapetalae</taxon>
        <taxon>asterids</taxon>
        <taxon>Ericales</taxon>
        <taxon>Ericaceae</taxon>
        <taxon>Ericoideae</taxon>
        <taxon>Rhodoreae</taxon>
        <taxon>Rhododendron</taxon>
    </lineage>
</organism>
<reference evidence="1" key="1">
    <citation type="submission" date="2022-02" db="EMBL/GenBank/DDBJ databases">
        <title>Plant Genome Project.</title>
        <authorList>
            <person name="Zhang R.-G."/>
        </authorList>
    </citation>
    <scope>NUCLEOTIDE SEQUENCE</scope>
    <source>
        <strain evidence="1">AT1</strain>
    </source>
</reference>
<proteinExistence type="predicted"/>
<sequence length="452" mass="49666">MRGRCGAMAKPGRGRPATPSGSGSGSSRSPSRSRSRSTGSDSRSSSRSRSHSRSVSSSSVSRSASSRSRSPPPQRKSPVEGAKRGRSPPPQSKKISPPPRKPSPVLQSLELHVDQLSRNVNEAHLREIFSNFGDVVKVRLAMDSAVNLSKGYGYVEFKMRADAEKAQIYMDGAQIDGNVVRAKFTLPERKKVSPPPKVVAAASKKDGPKIDAVGADVEKGGPKRPRECMSLLLPLASLNPPCEGDLLSHEEVDLPDEIQTLLLFVVVWTLLFVVAENLLTAEVKHLLGGDLRLQCEVVHLPLHQEGTDHQRGLLLLHYDFLFFCLVVVAIVLINLSNRASPRRMRGSPVRRRSPIPPRRRSPPRRARSPPRRSPINRRRSRSPIRRPVRSGSRSVSPRRGRAPVGRRGRSSSYSGSPSPRRVARRISRSPRRPLRGRSSSKSSSSSSPPRKP</sequence>
<accession>A0ACC0NKL1</accession>
<keyword evidence="2" id="KW-1185">Reference proteome</keyword>
<protein>
    <submittedName>
        <fullName evidence="1">Uncharacterized protein</fullName>
    </submittedName>
</protein>
<evidence type="ECO:0000313" key="2">
    <source>
        <dbReference type="Proteomes" id="UP001062846"/>
    </source>
</evidence>
<comment type="caution">
    <text evidence="1">The sequence shown here is derived from an EMBL/GenBank/DDBJ whole genome shotgun (WGS) entry which is preliminary data.</text>
</comment>
<dbReference type="Proteomes" id="UP001062846">
    <property type="component" value="Chromosome 6"/>
</dbReference>
<name>A0ACC0NKL1_RHOML</name>
<gene>
    <name evidence="1" type="ORF">RHMOL_Rhmol06G0321700</name>
</gene>
<dbReference type="EMBL" id="CM046393">
    <property type="protein sequence ID" value="KAI8553138.1"/>
    <property type="molecule type" value="Genomic_DNA"/>
</dbReference>